<feature type="compositionally biased region" description="Basic residues" evidence="1">
    <location>
        <begin position="55"/>
        <end position="70"/>
    </location>
</feature>
<sequence>MSRPPSEERSLDNMSREELYTLIHTARLDANEQESRADDAERRAALSDRTNAPRGRGRPRNKRRTHRGRRLPPSDDSEENDNDPEDSNDSSGEKEDDPEDVVRSAGYKHGLINRMWFTQQVPKTFKTELKATYNEVERFNTTANKVQGESELREVHEVLAEAYRGRHQRKKKWVIFEFNSGFNHQRWDTASRIRRSIDGNRITNAADMRDSRTRAKWAELIGGHDDPAGKKVYEILDAPILHSDSANHLNPDTFLYHQLPMHIAIAILFGPGKAESVATGKGAVPKIRRMVDIHDVHQTTPGIVIMPLLSADDTLTEKGAQTGYNYQTAHNDILEYLLSGLRDRRECVVNLLRAWDAVLFPDAEESSLGAA</sequence>
<feature type="region of interest" description="Disordered" evidence="1">
    <location>
        <begin position="24"/>
        <end position="101"/>
    </location>
</feature>
<reference evidence="2" key="1">
    <citation type="submission" date="2023-03" db="EMBL/GenBank/DDBJ databases">
        <title>Massive genome expansion in bonnet fungi (Mycena s.s.) driven by repeated elements and novel gene families across ecological guilds.</title>
        <authorList>
            <consortium name="Lawrence Berkeley National Laboratory"/>
            <person name="Harder C.B."/>
            <person name="Miyauchi S."/>
            <person name="Viragh M."/>
            <person name="Kuo A."/>
            <person name="Thoen E."/>
            <person name="Andreopoulos B."/>
            <person name="Lu D."/>
            <person name="Skrede I."/>
            <person name="Drula E."/>
            <person name="Henrissat B."/>
            <person name="Morin E."/>
            <person name="Kohler A."/>
            <person name="Barry K."/>
            <person name="LaButti K."/>
            <person name="Morin E."/>
            <person name="Salamov A."/>
            <person name="Lipzen A."/>
            <person name="Mereny Z."/>
            <person name="Hegedus B."/>
            <person name="Baldrian P."/>
            <person name="Stursova M."/>
            <person name="Weitz H."/>
            <person name="Taylor A."/>
            <person name="Grigoriev I.V."/>
            <person name="Nagy L.G."/>
            <person name="Martin F."/>
            <person name="Kauserud H."/>
        </authorList>
    </citation>
    <scope>NUCLEOTIDE SEQUENCE</scope>
    <source>
        <strain evidence="2">9144</strain>
    </source>
</reference>
<organism evidence="2 3">
    <name type="scientific">Mycena pura</name>
    <dbReference type="NCBI Taxonomy" id="153505"/>
    <lineage>
        <taxon>Eukaryota</taxon>
        <taxon>Fungi</taxon>
        <taxon>Dikarya</taxon>
        <taxon>Basidiomycota</taxon>
        <taxon>Agaricomycotina</taxon>
        <taxon>Agaricomycetes</taxon>
        <taxon>Agaricomycetidae</taxon>
        <taxon>Agaricales</taxon>
        <taxon>Marasmiineae</taxon>
        <taxon>Mycenaceae</taxon>
        <taxon>Mycena</taxon>
    </lineage>
</organism>
<dbReference type="Proteomes" id="UP001219525">
    <property type="component" value="Unassembled WGS sequence"/>
</dbReference>
<protein>
    <submittedName>
        <fullName evidence="2">Uncharacterized protein</fullName>
    </submittedName>
</protein>
<dbReference type="AlphaFoldDB" id="A0AAD7E6M2"/>
<evidence type="ECO:0000313" key="2">
    <source>
        <dbReference type="EMBL" id="KAJ7230541.1"/>
    </source>
</evidence>
<dbReference type="EMBL" id="JARJCW010000001">
    <property type="protein sequence ID" value="KAJ7230541.1"/>
    <property type="molecule type" value="Genomic_DNA"/>
</dbReference>
<proteinExistence type="predicted"/>
<gene>
    <name evidence="2" type="ORF">GGX14DRAFT_583748</name>
</gene>
<feature type="compositionally biased region" description="Acidic residues" evidence="1">
    <location>
        <begin position="75"/>
        <end position="99"/>
    </location>
</feature>
<evidence type="ECO:0000313" key="3">
    <source>
        <dbReference type="Proteomes" id="UP001219525"/>
    </source>
</evidence>
<keyword evidence="3" id="KW-1185">Reference proteome</keyword>
<evidence type="ECO:0000256" key="1">
    <source>
        <dbReference type="SAM" id="MobiDB-lite"/>
    </source>
</evidence>
<feature type="compositionally biased region" description="Basic and acidic residues" evidence="1">
    <location>
        <begin position="26"/>
        <end position="46"/>
    </location>
</feature>
<comment type="caution">
    <text evidence="2">The sequence shown here is derived from an EMBL/GenBank/DDBJ whole genome shotgun (WGS) entry which is preliminary data.</text>
</comment>
<name>A0AAD7E6M2_9AGAR</name>
<accession>A0AAD7E6M2</accession>